<proteinExistence type="predicted"/>
<reference evidence="2 3" key="1">
    <citation type="submission" date="2017-07" db="EMBL/GenBank/DDBJ databases">
        <title>Whole genome sequence of Azospirillum brasilense 2A1, a potential biofertilizer strain.</title>
        <authorList>
            <person name="Fontana C.A."/>
            <person name="Toffoli L.M."/>
            <person name="Salazar S.M."/>
            <person name="Puglisi E."/>
            <person name="Pedraza R."/>
            <person name="Bassi D."/>
            <person name="Cocconcelli P.S."/>
        </authorList>
    </citation>
    <scope>NUCLEOTIDE SEQUENCE [LARGE SCALE GENOMIC DNA]</scope>
    <source>
        <strain evidence="2 3">2A1</strain>
        <plasmid evidence="2">unnamed</plasmid>
    </source>
</reference>
<organism evidence="2 3">
    <name type="scientific">Azospirillum brasilense</name>
    <dbReference type="NCBI Taxonomy" id="192"/>
    <lineage>
        <taxon>Bacteria</taxon>
        <taxon>Pseudomonadati</taxon>
        <taxon>Pseudomonadota</taxon>
        <taxon>Alphaproteobacteria</taxon>
        <taxon>Rhodospirillales</taxon>
        <taxon>Azospirillaceae</taxon>
        <taxon>Azospirillum</taxon>
    </lineage>
</organism>
<protein>
    <recommendedName>
        <fullName evidence="1">RES domain-containing protein</fullName>
    </recommendedName>
</protein>
<accession>A0A235H8X9</accession>
<geneLocation type="plasmid" evidence="2">
    <name>unnamed</name>
</geneLocation>
<gene>
    <name evidence="2" type="ORF">CHT98_23225</name>
</gene>
<evidence type="ECO:0000313" key="3">
    <source>
        <dbReference type="Proteomes" id="UP000215367"/>
    </source>
</evidence>
<sequence>MPSHPTGPLTAFRIADDRFPLLDGGGAFKTGGRWNSKGRYVVYAGLGFATAMLEKLAHTRIGKIPTGQQFAEVFVPGHVVVEEIGPGDVPGWDDSGYATSRAYGDAWYDSRRSAVLVVPSHPAMGFERNLLINQLHPDFADIRASRPRPVLWDARLFAPSL</sequence>
<dbReference type="EMBL" id="NOWT01000027">
    <property type="protein sequence ID" value="OYD81937.1"/>
    <property type="molecule type" value="Genomic_DNA"/>
</dbReference>
<dbReference type="AlphaFoldDB" id="A0A235H8X9"/>
<keyword evidence="2" id="KW-0614">Plasmid</keyword>
<evidence type="ECO:0000259" key="1">
    <source>
        <dbReference type="SMART" id="SM00953"/>
    </source>
</evidence>
<evidence type="ECO:0000313" key="2">
    <source>
        <dbReference type="EMBL" id="OYD81937.1"/>
    </source>
</evidence>
<comment type="caution">
    <text evidence="2">The sequence shown here is derived from an EMBL/GenBank/DDBJ whole genome shotgun (WGS) entry which is preliminary data.</text>
</comment>
<dbReference type="Proteomes" id="UP000215367">
    <property type="component" value="Unassembled WGS sequence"/>
</dbReference>
<feature type="domain" description="RES" evidence="1">
    <location>
        <begin position="21"/>
        <end position="146"/>
    </location>
</feature>
<name>A0A235H8X9_AZOBR</name>
<dbReference type="SMART" id="SM00953">
    <property type="entry name" value="RES"/>
    <property type="match status" value="1"/>
</dbReference>
<dbReference type="Pfam" id="PF08808">
    <property type="entry name" value="RES"/>
    <property type="match status" value="1"/>
</dbReference>
<dbReference type="InterPro" id="IPR014914">
    <property type="entry name" value="RES_dom"/>
</dbReference>